<dbReference type="OrthoDB" id="203724at2759"/>
<dbReference type="PANTHER" id="PTHR12975">
    <property type="entry name" value="TRANSPORT PROTEIN TRAPP"/>
    <property type="match status" value="1"/>
</dbReference>
<dbReference type="GO" id="GO:1990072">
    <property type="term" value="C:TRAPPIII protein complex"/>
    <property type="evidence" value="ECO:0007669"/>
    <property type="project" value="TreeGrafter"/>
</dbReference>
<dbReference type="Pfam" id="PF12739">
    <property type="entry name" value="TRAPPC-Trs85"/>
    <property type="match status" value="1"/>
</dbReference>
<gene>
    <name evidence="1" type="ORF">CROQUDRAFT_41977</name>
</gene>
<dbReference type="EMBL" id="MU167241">
    <property type="protein sequence ID" value="KAG0147993.1"/>
    <property type="molecule type" value="Genomic_DNA"/>
</dbReference>
<dbReference type="InterPro" id="IPR024420">
    <property type="entry name" value="TRAPP_III_complex_Trs85"/>
</dbReference>
<protein>
    <submittedName>
        <fullName evidence="1">Uncharacterized protein</fullName>
    </submittedName>
</protein>
<evidence type="ECO:0000313" key="1">
    <source>
        <dbReference type="EMBL" id="KAG0147993.1"/>
    </source>
</evidence>
<dbReference type="Proteomes" id="UP000886653">
    <property type="component" value="Unassembled WGS sequence"/>
</dbReference>
<name>A0A9P6NPS7_9BASI</name>
<comment type="caution">
    <text evidence="1">The sequence shown here is derived from an EMBL/GenBank/DDBJ whole genome shotgun (WGS) entry which is preliminary data.</text>
</comment>
<organism evidence="1 2">
    <name type="scientific">Cronartium quercuum f. sp. fusiforme G11</name>
    <dbReference type="NCBI Taxonomy" id="708437"/>
    <lineage>
        <taxon>Eukaryota</taxon>
        <taxon>Fungi</taxon>
        <taxon>Dikarya</taxon>
        <taxon>Basidiomycota</taxon>
        <taxon>Pucciniomycotina</taxon>
        <taxon>Pucciniomycetes</taxon>
        <taxon>Pucciniales</taxon>
        <taxon>Coleosporiaceae</taxon>
        <taxon>Cronartium</taxon>
    </lineage>
</organism>
<dbReference type="AlphaFoldDB" id="A0A9P6NPS7"/>
<sequence length="542" mass="61148">MATHLDPRLGLIPNAFCPRIVVFSSNEADEACRRNRLPDFAALLRPFQFIDKVTVRHSNYATIVRPSFPLSFLPADRLRAEVAETGREDDSVWLDRSINAILTPERLAAWLSESSYTPLPKTSGPFKLKYEQEWIDQGSGRSGESQVASAPWYIAFLNAVLGRRLPTVFDTTSHPLAALLVVSTNDPEPLNEFGTLYDASNKGGSGWPAVPWLDIEPVLRYYVLLHETSDEPDGGRGAAAELLEAVSRAYGIHCALVCVNSEKSDYLRRQRTLNTDPHFKYDHSGPAQQPTVDHWEPFKAEFGISSSSTEGGRFGELMASEDVLGLKVFLRDFTIKSLIPHMERCVQHWNESLAASRKGITGRLFSVGRKYFASTNKSSEAMSSSAYNPTMRWYPYQSTEFQTRRLADWAFILADYKLASQIYDYIRHDSQADKAWTYFVSATHMIGLCGLLQIGHRSVRFDPYAYLFEPTAQAQMGVFDTLRMTLIYNEVAKSIGDGYAMASALLRTAALVSTLPDVEDTKSLRWLYSSTMRWQRFCTRRQ</sequence>
<evidence type="ECO:0000313" key="2">
    <source>
        <dbReference type="Proteomes" id="UP000886653"/>
    </source>
</evidence>
<dbReference type="PANTHER" id="PTHR12975:SF6">
    <property type="entry name" value="TRAFFICKING PROTEIN PARTICLE COMPLEX SUBUNIT 8"/>
    <property type="match status" value="1"/>
</dbReference>
<keyword evidence="2" id="KW-1185">Reference proteome</keyword>
<accession>A0A9P6NPS7</accession>
<proteinExistence type="predicted"/>
<reference evidence="1" key="1">
    <citation type="submission" date="2013-11" db="EMBL/GenBank/DDBJ databases">
        <title>Genome sequence of the fusiform rust pathogen reveals effectors for host alternation and coevolution with pine.</title>
        <authorList>
            <consortium name="DOE Joint Genome Institute"/>
            <person name="Smith K."/>
            <person name="Pendleton A."/>
            <person name="Kubisiak T."/>
            <person name="Anderson C."/>
            <person name="Salamov A."/>
            <person name="Aerts A."/>
            <person name="Riley R."/>
            <person name="Clum A."/>
            <person name="Lindquist E."/>
            <person name="Ence D."/>
            <person name="Campbell M."/>
            <person name="Kronenberg Z."/>
            <person name="Feau N."/>
            <person name="Dhillon B."/>
            <person name="Hamelin R."/>
            <person name="Burleigh J."/>
            <person name="Smith J."/>
            <person name="Yandell M."/>
            <person name="Nelson C."/>
            <person name="Grigoriev I."/>
            <person name="Davis J."/>
        </authorList>
    </citation>
    <scope>NUCLEOTIDE SEQUENCE</scope>
    <source>
        <strain evidence="1">G11</strain>
    </source>
</reference>